<evidence type="ECO:0000313" key="8">
    <source>
        <dbReference type="Proteomes" id="UP000635142"/>
    </source>
</evidence>
<gene>
    <name evidence="7" type="ORF">H9Q16_15510</name>
</gene>
<organism evidence="7 8">
    <name type="scientific">Sulfitobacter aestuariivivens</name>
    <dbReference type="NCBI Taxonomy" id="2766981"/>
    <lineage>
        <taxon>Bacteria</taxon>
        <taxon>Pseudomonadati</taxon>
        <taxon>Pseudomonadota</taxon>
        <taxon>Alphaproteobacteria</taxon>
        <taxon>Rhodobacterales</taxon>
        <taxon>Roseobacteraceae</taxon>
        <taxon>Sulfitobacter</taxon>
    </lineage>
</organism>
<dbReference type="PANTHER" id="PTHR43779:SF3">
    <property type="entry name" value="(3R)-3-[(CARBOXYMETHYL)AMINO]FATTY ACID OXYGENASE_DECARBOXYLASE"/>
    <property type="match status" value="1"/>
</dbReference>
<evidence type="ECO:0000313" key="7">
    <source>
        <dbReference type="EMBL" id="MBD3665343.1"/>
    </source>
</evidence>
<dbReference type="AlphaFoldDB" id="A0A927D567"/>
<keyword evidence="8" id="KW-1185">Reference proteome</keyword>
<dbReference type="RefSeq" id="WP_191076326.1">
    <property type="nucleotide sequence ID" value="NZ_JACTAG010000002.1"/>
</dbReference>
<evidence type="ECO:0000256" key="4">
    <source>
        <dbReference type="ARBA" id="ARBA00023002"/>
    </source>
</evidence>
<keyword evidence="3 7" id="KW-0223">Dioxygenase</keyword>
<evidence type="ECO:0000256" key="2">
    <source>
        <dbReference type="ARBA" id="ARBA00022723"/>
    </source>
</evidence>
<keyword evidence="2" id="KW-0479">Metal-binding</keyword>
<dbReference type="GO" id="GO:0016706">
    <property type="term" value="F:2-oxoglutarate-dependent dioxygenase activity"/>
    <property type="evidence" value="ECO:0007669"/>
    <property type="project" value="UniProtKB-ARBA"/>
</dbReference>
<proteinExistence type="inferred from homology"/>
<dbReference type="InterPro" id="IPR051178">
    <property type="entry name" value="TfdA_dioxygenase"/>
</dbReference>
<dbReference type="Pfam" id="PF02668">
    <property type="entry name" value="TauD"/>
    <property type="match status" value="1"/>
</dbReference>
<dbReference type="SUPFAM" id="SSF51197">
    <property type="entry name" value="Clavaminate synthase-like"/>
    <property type="match status" value="1"/>
</dbReference>
<comment type="caution">
    <text evidence="7">The sequence shown here is derived from an EMBL/GenBank/DDBJ whole genome shotgun (WGS) entry which is preliminary data.</text>
</comment>
<evidence type="ECO:0000256" key="3">
    <source>
        <dbReference type="ARBA" id="ARBA00022964"/>
    </source>
</evidence>
<feature type="domain" description="TauD/TfdA-like" evidence="6">
    <location>
        <begin position="6"/>
        <end position="274"/>
    </location>
</feature>
<dbReference type="GO" id="GO:0046872">
    <property type="term" value="F:metal ion binding"/>
    <property type="evidence" value="ECO:0007669"/>
    <property type="project" value="UniProtKB-KW"/>
</dbReference>
<dbReference type="Proteomes" id="UP000635142">
    <property type="component" value="Unassembled WGS sequence"/>
</dbReference>
<protein>
    <submittedName>
        <fullName evidence="7">TauD/TfdA family dioxygenase</fullName>
    </submittedName>
</protein>
<reference evidence="7" key="1">
    <citation type="submission" date="2020-08" db="EMBL/GenBank/DDBJ databases">
        <title>Sulfitobacter aestuariivivens sp. nov., isolated from a tidal flat.</title>
        <authorList>
            <person name="Park S."/>
            <person name="Yoon J.-H."/>
        </authorList>
    </citation>
    <scope>NUCLEOTIDE SEQUENCE</scope>
    <source>
        <strain evidence="7">TSTF-M16</strain>
    </source>
</reference>
<keyword evidence="4" id="KW-0560">Oxidoreductase</keyword>
<dbReference type="EMBL" id="JACTAG010000002">
    <property type="protein sequence ID" value="MBD3665343.1"/>
    <property type="molecule type" value="Genomic_DNA"/>
</dbReference>
<dbReference type="Gene3D" id="3.60.130.10">
    <property type="entry name" value="Clavaminate synthase-like"/>
    <property type="match status" value="1"/>
</dbReference>
<accession>A0A927D567</accession>
<name>A0A927D567_9RHOB</name>
<dbReference type="InterPro" id="IPR003819">
    <property type="entry name" value="TauD/TfdA-like"/>
</dbReference>
<comment type="similarity">
    <text evidence="1">Belongs to the TfdA dioxygenase family.</text>
</comment>
<dbReference type="InterPro" id="IPR042098">
    <property type="entry name" value="TauD-like_sf"/>
</dbReference>
<dbReference type="PANTHER" id="PTHR43779">
    <property type="entry name" value="DIOXYGENASE RV0097-RELATED"/>
    <property type="match status" value="1"/>
</dbReference>
<keyword evidence="5" id="KW-0408">Iron</keyword>
<sequence length="295" mass="32984">MNDITTTPLTSAFGVRIDGLSLERAAKGEGFATLRGLFEDHSALLLRNQTMTDDIHLALARQFGEVEDRLADERKPGEKYEVPKVSNVRADGSVTGEMDLHTLNLKANMLWHADSTFLPRPALTNILIARVVTSSGGATELASTRAAWAEMPEALKARIRGRGIWHAYSHSRAQIAPELAKMPMFHKWPDQHWKSVWTNPENGHEALYIASHAYQVDGYSKEESKALLDELMEFCTQDQFTYAHNWRVGDVLIWDQRAVLHRATPWPYEEPRTLSSLCVTVSDADGLSDMALAAS</sequence>
<evidence type="ECO:0000256" key="5">
    <source>
        <dbReference type="ARBA" id="ARBA00023004"/>
    </source>
</evidence>
<evidence type="ECO:0000259" key="6">
    <source>
        <dbReference type="Pfam" id="PF02668"/>
    </source>
</evidence>
<evidence type="ECO:0000256" key="1">
    <source>
        <dbReference type="ARBA" id="ARBA00005896"/>
    </source>
</evidence>